<dbReference type="EMBL" id="JBAKUA010000012">
    <property type="protein sequence ID" value="MEH1547152.1"/>
    <property type="molecule type" value="Genomic_DNA"/>
</dbReference>
<gene>
    <name evidence="5" type="ORF">V7F78_09045</name>
</gene>
<dbReference type="CDD" id="cd03255">
    <property type="entry name" value="ABC_MJ0796_LolCDE_FtsE"/>
    <property type="match status" value="1"/>
</dbReference>
<dbReference type="GO" id="GO:0016887">
    <property type="term" value="F:ATP hydrolysis activity"/>
    <property type="evidence" value="ECO:0007669"/>
    <property type="project" value="InterPro"/>
</dbReference>
<dbReference type="InterPro" id="IPR017871">
    <property type="entry name" value="ABC_transporter-like_CS"/>
</dbReference>
<dbReference type="Pfam" id="PF00005">
    <property type="entry name" value="ABC_tran"/>
    <property type="match status" value="1"/>
</dbReference>
<sequence>MVNRCSLACHGLFMQFPHSSRPAVDDVSLVMSPESVNVVVGASGSGKSTLLMCLAGLEAPTKGRVVHGDVDVYGLDDRQRAAWRLRTIGLVFQNSGLVPELTLRDNIALPLELLGTGRRDALRRADRLAEILDLGESSKRRPSEVSGGQAQRAAVGRALAHHPTVVLADEPTGALDTTNRHAVIGLLDDLVRAEGSTLVMVTHDEHTLPENARIIRLADGRIVGGAA</sequence>
<dbReference type="GO" id="GO:0022857">
    <property type="term" value="F:transmembrane transporter activity"/>
    <property type="evidence" value="ECO:0007669"/>
    <property type="project" value="TreeGrafter"/>
</dbReference>
<dbReference type="GO" id="GO:0005886">
    <property type="term" value="C:plasma membrane"/>
    <property type="evidence" value="ECO:0007669"/>
    <property type="project" value="TreeGrafter"/>
</dbReference>
<keyword evidence="3 5" id="KW-0067">ATP-binding</keyword>
<dbReference type="Gene3D" id="3.40.50.300">
    <property type="entry name" value="P-loop containing nucleotide triphosphate hydrolases"/>
    <property type="match status" value="1"/>
</dbReference>
<evidence type="ECO:0000256" key="1">
    <source>
        <dbReference type="ARBA" id="ARBA00022448"/>
    </source>
</evidence>
<keyword evidence="1" id="KW-0813">Transport</keyword>
<comment type="caution">
    <text evidence="5">The sequence shown here is derived from an EMBL/GenBank/DDBJ whole genome shotgun (WGS) entry which is preliminary data.</text>
</comment>
<dbReference type="PROSITE" id="PS50893">
    <property type="entry name" value="ABC_TRANSPORTER_2"/>
    <property type="match status" value="1"/>
</dbReference>
<protein>
    <submittedName>
        <fullName evidence="5">ABC transporter ATP-binding protein</fullName>
    </submittedName>
</protein>
<dbReference type="Proteomes" id="UP001309299">
    <property type="component" value="Unassembled WGS sequence"/>
</dbReference>
<reference evidence="5" key="1">
    <citation type="submission" date="2024-02" db="EMBL/GenBank/DDBJ databases">
        <title>Bacterial skin colonization with Propionibacterium avidum as a risk factor for Periprosthetic Joint Infections - a single-center prospective study.</title>
        <authorList>
            <person name="Achermann Y."/>
        </authorList>
    </citation>
    <scope>NUCLEOTIDE SEQUENCE</scope>
    <source>
        <strain evidence="5">PAVI-2017310195</strain>
    </source>
</reference>
<dbReference type="PROSITE" id="PS00211">
    <property type="entry name" value="ABC_TRANSPORTER_1"/>
    <property type="match status" value="1"/>
</dbReference>
<dbReference type="InterPro" id="IPR015854">
    <property type="entry name" value="ABC_transpr_LolD-like"/>
</dbReference>
<organism evidence="5 6">
    <name type="scientific">Cutibacterium avidum</name>
    <dbReference type="NCBI Taxonomy" id="33010"/>
    <lineage>
        <taxon>Bacteria</taxon>
        <taxon>Bacillati</taxon>
        <taxon>Actinomycetota</taxon>
        <taxon>Actinomycetes</taxon>
        <taxon>Propionibacteriales</taxon>
        <taxon>Propionibacteriaceae</taxon>
        <taxon>Cutibacterium</taxon>
    </lineage>
</organism>
<keyword evidence="2" id="KW-0547">Nucleotide-binding</keyword>
<dbReference type="InterPro" id="IPR003593">
    <property type="entry name" value="AAA+_ATPase"/>
</dbReference>
<dbReference type="RefSeq" id="WP_171023495.1">
    <property type="nucleotide sequence ID" value="NZ_AP024309.1"/>
</dbReference>
<dbReference type="InterPro" id="IPR003439">
    <property type="entry name" value="ABC_transporter-like_ATP-bd"/>
</dbReference>
<dbReference type="SMART" id="SM00382">
    <property type="entry name" value="AAA"/>
    <property type="match status" value="1"/>
</dbReference>
<name>A0AB35XMB3_9ACTN</name>
<dbReference type="SUPFAM" id="SSF52540">
    <property type="entry name" value="P-loop containing nucleoside triphosphate hydrolases"/>
    <property type="match status" value="1"/>
</dbReference>
<proteinExistence type="predicted"/>
<evidence type="ECO:0000313" key="5">
    <source>
        <dbReference type="EMBL" id="MEH1547152.1"/>
    </source>
</evidence>
<dbReference type="AlphaFoldDB" id="A0AB35XMB3"/>
<feature type="domain" description="ABC transporter" evidence="4">
    <location>
        <begin position="7"/>
        <end position="227"/>
    </location>
</feature>
<dbReference type="InterPro" id="IPR017911">
    <property type="entry name" value="MacB-like_ATP-bd"/>
</dbReference>
<evidence type="ECO:0000259" key="4">
    <source>
        <dbReference type="PROSITE" id="PS50893"/>
    </source>
</evidence>
<evidence type="ECO:0000256" key="2">
    <source>
        <dbReference type="ARBA" id="ARBA00022741"/>
    </source>
</evidence>
<evidence type="ECO:0000256" key="3">
    <source>
        <dbReference type="ARBA" id="ARBA00022840"/>
    </source>
</evidence>
<dbReference type="GO" id="GO:0005524">
    <property type="term" value="F:ATP binding"/>
    <property type="evidence" value="ECO:0007669"/>
    <property type="project" value="UniProtKB-KW"/>
</dbReference>
<dbReference type="PANTHER" id="PTHR24220">
    <property type="entry name" value="IMPORT ATP-BINDING PROTEIN"/>
    <property type="match status" value="1"/>
</dbReference>
<dbReference type="InterPro" id="IPR027417">
    <property type="entry name" value="P-loop_NTPase"/>
</dbReference>
<accession>A0AB35XMB3</accession>
<evidence type="ECO:0000313" key="6">
    <source>
        <dbReference type="Proteomes" id="UP001309299"/>
    </source>
</evidence>